<dbReference type="Pfam" id="PF14907">
    <property type="entry name" value="NTP_transf_5"/>
    <property type="match status" value="1"/>
</dbReference>
<keyword evidence="2" id="KW-1185">Reference proteome</keyword>
<evidence type="ECO:0000313" key="1">
    <source>
        <dbReference type="EMBL" id="QCT72361.1"/>
    </source>
</evidence>
<dbReference type="RefSeq" id="WP_096918871.1">
    <property type="nucleotide sequence ID" value="NZ_CP029487.1"/>
</dbReference>
<dbReference type="Proteomes" id="UP000218387">
    <property type="component" value="Chromosome"/>
</dbReference>
<accession>A0A4P9CBX5</accession>
<dbReference type="InterPro" id="IPR039498">
    <property type="entry name" value="NTP_transf_5"/>
</dbReference>
<protein>
    <recommendedName>
        <fullName evidence="3">Nucleotidyltransferase family protein</fullName>
    </recommendedName>
</protein>
<dbReference type="EMBL" id="CP029487">
    <property type="protein sequence ID" value="QCT72361.1"/>
    <property type="molecule type" value="Genomic_DNA"/>
</dbReference>
<sequence>MKNSTTETQYLHELASSVLTAHPPAPPSSELDWGRLYQEAARLSMVPFICYGVEYLSENDQPELPVMAEIRKNKIKIVLEEAKQQRLLKKILSSFDEQGIKCLLGKDLSLKNLYPYPDIRCCEKIELFLREEAFSAAHNVLRDLGGSPAVIDKEASRCYQFDETTLILKKLFYDNPLQASCVDSQKYKDYSNAYEWRPEILYKQLADKTAEVNLCQKKITWLRFDLSALRRFYGFDAPGSGKVWNKKVKRFSKKQKPFQRNAQY</sequence>
<dbReference type="AlphaFoldDB" id="A0A4P9CBX5"/>
<organism evidence="1 2">
    <name type="scientific">Eubacterium maltosivorans</name>
    <dbReference type="NCBI Taxonomy" id="2041044"/>
    <lineage>
        <taxon>Bacteria</taxon>
        <taxon>Bacillati</taxon>
        <taxon>Bacillota</taxon>
        <taxon>Clostridia</taxon>
        <taxon>Eubacteriales</taxon>
        <taxon>Eubacteriaceae</taxon>
        <taxon>Eubacterium</taxon>
    </lineage>
</organism>
<dbReference type="KEGG" id="emt:CPZ25_013820"/>
<name>A0A4P9CBX5_EUBML</name>
<evidence type="ECO:0000313" key="2">
    <source>
        <dbReference type="Proteomes" id="UP000218387"/>
    </source>
</evidence>
<proteinExistence type="predicted"/>
<reference evidence="1 2" key="1">
    <citation type="submission" date="2018-05" db="EMBL/GenBank/DDBJ databases">
        <title>Genome comparison of Eubacterium sp.</title>
        <authorList>
            <person name="Feng Y."/>
            <person name="Sanchez-Andrea I."/>
            <person name="Stams A.J.M."/>
            <person name="De Vos W.M."/>
        </authorList>
    </citation>
    <scope>NUCLEOTIDE SEQUENCE [LARGE SCALE GENOMIC DNA]</scope>
    <source>
        <strain evidence="1 2">YI</strain>
    </source>
</reference>
<evidence type="ECO:0008006" key="3">
    <source>
        <dbReference type="Google" id="ProtNLM"/>
    </source>
</evidence>
<gene>
    <name evidence="1" type="ORF">CPZ25_013820</name>
</gene>